<proteinExistence type="predicted"/>
<gene>
    <name evidence="3" type="ORF">GCM10009613_45950</name>
</gene>
<keyword evidence="2" id="KW-0472">Membrane</keyword>
<feature type="compositionally biased region" description="Basic and acidic residues" evidence="1">
    <location>
        <begin position="80"/>
        <end position="89"/>
    </location>
</feature>
<comment type="caution">
    <text evidence="3">The sequence shown here is derived from an EMBL/GenBank/DDBJ whole genome shotgun (WGS) entry which is preliminary data.</text>
</comment>
<dbReference type="RefSeq" id="WP_344025907.1">
    <property type="nucleotide sequence ID" value="NZ_BAAAJK010000030.1"/>
</dbReference>
<organism evidence="3 4">
    <name type="scientific">Pseudonocardia kongjuensis</name>
    <dbReference type="NCBI Taxonomy" id="102227"/>
    <lineage>
        <taxon>Bacteria</taxon>
        <taxon>Bacillati</taxon>
        <taxon>Actinomycetota</taxon>
        <taxon>Actinomycetes</taxon>
        <taxon>Pseudonocardiales</taxon>
        <taxon>Pseudonocardiaceae</taxon>
        <taxon>Pseudonocardia</taxon>
    </lineage>
</organism>
<evidence type="ECO:0000256" key="2">
    <source>
        <dbReference type="SAM" id="Phobius"/>
    </source>
</evidence>
<keyword evidence="2" id="KW-1133">Transmembrane helix</keyword>
<evidence type="ECO:0000313" key="4">
    <source>
        <dbReference type="Proteomes" id="UP001501414"/>
    </source>
</evidence>
<feature type="transmembrane region" description="Helical" evidence="2">
    <location>
        <begin position="35"/>
        <end position="56"/>
    </location>
</feature>
<evidence type="ECO:0000256" key="1">
    <source>
        <dbReference type="SAM" id="MobiDB-lite"/>
    </source>
</evidence>
<dbReference type="Proteomes" id="UP001501414">
    <property type="component" value="Unassembled WGS sequence"/>
</dbReference>
<keyword evidence="2" id="KW-0812">Transmembrane</keyword>
<keyword evidence="4" id="KW-1185">Reference proteome</keyword>
<sequence>MTGGDWATLVVGVAALLVALAAVPSDAPNRRRLVVMASCLVVVAVAVGVVTNQAAWPARLSGVGEDVPVTAEPAGSGEQDGVRAGRKGGDAGTSSDLGTVAVATRNGAGARLHFGTLGALVSGLAGEVVFRVDPERLAREAERCAETVVFSGAAGQHVVVYAEGLGTGWGALEHPPGTTPQGAEDVVHQQIVTPPADAVAGEKWSAGASLVADGSTVDTAAGTVITLVDAANGRTTWDVAGERVSCAR</sequence>
<evidence type="ECO:0000313" key="3">
    <source>
        <dbReference type="EMBL" id="GAA1395729.1"/>
    </source>
</evidence>
<accession>A0ABN1Y218</accession>
<name>A0ABN1Y218_9PSEU</name>
<dbReference type="EMBL" id="BAAAJK010000030">
    <property type="protein sequence ID" value="GAA1395729.1"/>
    <property type="molecule type" value="Genomic_DNA"/>
</dbReference>
<reference evidence="3 4" key="1">
    <citation type="journal article" date="2019" name="Int. J. Syst. Evol. Microbiol.">
        <title>The Global Catalogue of Microorganisms (GCM) 10K type strain sequencing project: providing services to taxonomists for standard genome sequencing and annotation.</title>
        <authorList>
            <consortium name="The Broad Institute Genomics Platform"/>
            <consortium name="The Broad Institute Genome Sequencing Center for Infectious Disease"/>
            <person name="Wu L."/>
            <person name="Ma J."/>
        </authorList>
    </citation>
    <scope>NUCLEOTIDE SEQUENCE [LARGE SCALE GENOMIC DNA]</scope>
    <source>
        <strain evidence="3 4">JCM 11896</strain>
    </source>
</reference>
<feature type="region of interest" description="Disordered" evidence="1">
    <location>
        <begin position="69"/>
        <end position="93"/>
    </location>
</feature>
<protein>
    <submittedName>
        <fullName evidence="3">Uncharacterized protein</fullName>
    </submittedName>
</protein>
<feature type="transmembrane region" description="Helical" evidence="2">
    <location>
        <begin position="6"/>
        <end position="23"/>
    </location>
</feature>